<comment type="caution">
    <text evidence="11">The sequence shown here is derived from an EMBL/GenBank/DDBJ whole genome shotgun (WGS) entry which is preliminary data.</text>
</comment>
<gene>
    <name evidence="11" type="ORF">COV23_02315</name>
</gene>
<dbReference type="AlphaFoldDB" id="A0A2H0RBY8"/>
<dbReference type="GO" id="GO:0005737">
    <property type="term" value="C:cytoplasm"/>
    <property type="evidence" value="ECO:0007669"/>
    <property type="project" value="UniProtKB-SubCell"/>
</dbReference>
<evidence type="ECO:0000313" key="12">
    <source>
        <dbReference type="Proteomes" id="UP000231602"/>
    </source>
</evidence>
<dbReference type="PANTHER" id="PTHR33540:SF2">
    <property type="entry name" value="TRNA THREONYLCARBAMOYLADENOSINE BIOSYNTHESIS PROTEIN TSAE"/>
    <property type="match status" value="1"/>
</dbReference>
<reference evidence="11 12" key="1">
    <citation type="submission" date="2017-09" db="EMBL/GenBank/DDBJ databases">
        <title>Depth-based differentiation of microbial function through sediment-hosted aquifers and enrichment of novel symbionts in the deep terrestrial subsurface.</title>
        <authorList>
            <person name="Probst A.J."/>
            <person name="Ladd B."/>
            <person name="Jarett J.K."/>
            <person name="Geller-Mcgrath D.E."/>
            <person name="Sieber C.M."/>
            <person name="Emerson J.B."/>
            <person name="Anantharaman K."/>
            <person name="Thomas B.C."/>
            <person name="Malmstrom R."/>
            <person name="Stieglmeier M."/>
            <person name="Klingl A."/>
            <person name="Woyke T."/>
            <person name="Ryan C.M."/>
            <person name="Banfield J.F."/>
        </authorList>
    </citation>
    <scope>NUCLEOTIDE SEQUENCE [LARGE SCALE GENOMIC DNA]</scope>
    <source>
        <strain evidence="11">CG10_big_fil_rev_8_21_14_0_10_31_9</strain>
    </source>
</reference>
<dbReference type="InterPro" id="IPR003442">
    <property type="entry name" value="T6A_TsaE"/>
</dbReference>
<keyword evidence="9" id="KW-0460">Magnesium</keyword>
<keyword evidence="6" id="KW-0479">Metal-binding</keyword>
<evidence type="ECO:0000313" key="11">
    <source>
        <dbReference type="EMBL" id="PIR43980.1"/>
    </source>
</evidence>
<evidence type="ECO:0000256" key="6">
    <source>
        <dbReference type="ARBA" id="ARBA00022723"/>
    </source>
</evidence>
<evidence type="ECO:0000256" key="2">
    <source>
        <dbReference type="ARBA" id="ARBA00007599"/>
    </source>
</evidence>
<evidence type="ECO:0000256" key="1">
    <source>
        <dbReference type="ARBA" id="ARBA00004496"/>
    </source>
</evidence>
<dbReference type="Gene3D" id="3.40.50.300">
    <property type="entry name" value="P-loop containing nucleotide triphosphate hydrolases"/>
    <property type="match status" value="1"/>
</dbReference>
<dbReference type="GO" id="GO:0046872">
    <property type="term" value="F:metal ion binding"/>
    <property type="evidence" value="ECO:0007669"/>
    <property type="project" value="UniProtKB-KW"/>
</dbReference>
<keyword evidence="4" id="KW-0963">Cytoplasm</keyword>
<evidence type="ECO:0000256" key="5">
    <source>
        <dbReference type="ARBA" id="ARBA00022694"/>
    </source>
</evidence>
<dbReference type="GO" id="GO:0005524">
    <property type="term" value="F:ATP binding"/>
    <property type="evidence" value="ECO:0007669"/>
    <property type="project" value="UniProtKB-KW"/>
</dbReference>
<comment type="subcellular location">
    <subcellularLocation>
        <location evidence="1">Cytoplasm</location>
    </subcellularLocation>
</comment>
<dbReference type="Proteomes" id="UP000231602">
    <property type="component" value="Unassembled WGS sequence"/>
</dbReference>
<dbReference type="NCBIfam" id="TIGR00150">
    <property type="entry name" value="T6A_YjeE"/>
    <property type="match status" value="1"/>
</dbReference>
<keyword evidence="5" id="KW-0819">tRNA processing</keyword>
<keyword evidence="7" id="KW-0547">Nucleotide-binding</keyword>
<evidence type="ECO:0000256" key="9">
    <source>
        <dbReference type="ARBA" id="ARBA00022842"/>
    </source>
</evidence>
<keyword evidence="11" id="KW-0808">Transferase</keyword>
<dbReference type="PANTHER" id="PTHR33540">
    <property type="entry name" value="TRNA THREONYLCARBAMOYLADENOSINE BIOSYNTHESIS PROTEIN TSAE"/>
    <property type="match status" value="1"/>
</dbReference>
<dbReference type="GO" id="GO:0002949">
    <property type="term" value="P:tRNA threonylcarbamoyladenosine modification"/>
    <property type="evidence" value="ECO:0007669"/>
    <property type="project" value="InterPro"/>
</dbReference>
<comment type="similarity">
    <text evidence="2">Belongs to the TsaE family.</text>
</comment>
<name>A0A2H0RBY8_9BACT</name>
<dbReference type="InterPro" id="IPR027417">
    <property type="entry name" value="P-loop_NTPase"/>
</dbReference>
<accession>A0A2H0RBY8</accession>
<keyword evidence="8" id="KW-0067">ATP-binding</keyword>
<dbReference type="EMBL" id="PCXV01000038">
    <property type="protein sequence ID" value="PIR43980.1"/>
    <property type="molecule type" value="Genomic_DNA"/>
</dbReference>
<dbReference type="SUPFAM" id="SSF52540">
    <property type="entry name" value="P-loop containing nucleoside triphosphate hydrolases"/>
    <property type="match status" value="1"/>
</dbReference>
<protein>
    <recommendedName>
        <fullName evidence="3">tRNA threonylcarbamoyladenosine biosynthesis protein TsaE</fullName>
    </recommendedName>
    <alternativeName>
        <fullName evidence="10">t(6)A37 threonylcarbamoyladenosine biosynthesis protein TsaE</fullName>
    </alternativeName>
</protein>
<dbReference type="Pfam" id="PF02367">
    <property type="entry name" value="TsaE"/>
    <property type="match status" value="1"/>
</dbReference>
<evidence type="ECO:0000256" key="4">
    <source>
        <dbReference type="ARBA" id="ARBA00022490"/>
    </source>
</evidence>
<evidence type="ECO:0000256" key="7">
    <source>
        <dbReference type="ARBA" id="ARBA00022741"/>
    </source>
</evidence>
<evidence type="ECO:0000256" key="3">
    <source>
        <dbReference type="ARBA" id="ARBA00019010"/>
    </source>
</evidence>
<evidence type="ECO:0000256" key="8">
    <source>
        <dbReference type="ARBA" id="ARBA00022840"/>
    </source>
</evidence>
<evidence type="ECO:0000256" key="10">
    <source>
        <dbReference type="ARBA" id="ARBA00032441"/>
    </source>
</evidence>
<organism evidence="11 12">
    <name type="scientific">Candidatus Wolfebacteria bacterium CG10_big_fil_rev_8_21_14_0_10_31_9</name>
    <dbReference type="NCBI Taxonomy" id="1975070"/>
    <lineage>
        <taxon>Bacteria</taxon>
        <taxon>Candidatus Wolfeibacteriota</taxon>
    </lineage>
</organism>
<proteinExistence type="inferred from homology"/>
<sequence>MQVLSKSSKQTKKVSKIFAKELIKTKPGKGAFVVALQGNLGAGKTTFTQGFLRGLGVKSKITSPTFVILKSYILNYKPYNRAYHLDAYRIKLMKEIIDLNWKEMISNPKNIILIEWPERISKIIPKNSIKIKFEYGKKETERTLQIK</sequence>
<dbReference type="GO" id="GO:0016740">
    <property type="term" value="F:transferase activity"/>
    <property type="evidence" value="ECO:0007669"/>
    <property type="project" value="UniProtKB-KW"/>
</dbReference>